<evidence type="ECO:0000256" key="1">
    <source>
        <dbReference type="ARBA" id="ARBA00005384"/>
    </source>
</evidence>
<keyword evidence="8" id="KW-1185">Reference proteome</keyword>
<keyword evidence="2" id="KW-0663">Pyridoxal phosphate</keyword>
<dbReference type="InterPro" id="IPR051446">
    <property type="entry name" value="HTH_trans_reg/aminotransferase"/>
</dbReference>
<name>A0ABY2SI30_9HYPH</name>
<proteinExistence type="inferred from homology"/>
<dbReference type="PROSITE" id="PS50949">
    <property type="entry name" value="HTH_GNTR"/>
    <property type="match status" value="1"/>
</dbReference>
<dbReference type="SUPFAM" id="SSF46785">
    <property type="entry name" value="Winged helix' DNA-binding domain"/>
    <property type="match status" value="1"/>
</dbReference>
<organism evidence="7 8">
    <name type="scientific">Martelella alba</name>
    <dbReference type="NCBI Taxonomy" id="2590451"/>
    <lineage>
        <taxon>Bacteria</taxon>
        <taxon>Pseudomonadati</taxon>
        <taxon>Pseudomonadota</taxon>
        <taxon>Alphaproteobacteria</taxon>
        <taxon>Hyphomicrobiales</taxon>
        <taxon>Aurantimonadaceae</taxon>
        <taxon>Martelella</taxon>
    </lineage>
</organism>
<keyword evidence="5" id="KW-0804">Transcription</keyword>
<feature type="domain" description="HTH gntR-type" evidence="6">
    <location>
        <begin position="12"/>
        <end position="80"/>
    </location>
</feature>
<dbReference type="CDD" id="cd07377">
    <property type="entry name" value="WHTH_GntR"/>
    <property type="match status" value="1"/>
</dbReference>
<evidence type="ECO:0000256" key="2">
    <source>
        <dbReference type="ARBA" id="ARBA00022898"/>
    </source>
</evidence>
<keyword evidence="7" id="KW-0808">Transferase</keyword>
<sequence length="471" mass="53095">MWSLPKVAEEKKPLYRQIIGLVEDGIVNGMLNAGDRLPSERQLSALLDVNRSTVIVALDKLVDRGVLVRKQGSGTFVNPEKWGLQSYPVLNWSAAGRDGKRQKPDDYVIRADRLRKKAAMAHTPVWDLASGSIPADLLPVQTFPELSWYNLCAQEQDAENALLGLYSFRETVRRHLQKRLNLGVETEQILITSGAQQALFLIAQTLLKPGDIIGIEAPSYFYLLPIFRSSGLRICRLPVDEQGIIPDKLTQMAEKNPLKMVFLNPIFQNPTGYVMGEERKKTLLQICRIKHIPIVEDDAYSLLSFDSKTDITPLKKYDLHQQVIYIGSLSKYIGNNIRAGWLIAPKTIVAKLADVRQQIDAGLSALPQLLAEHYLLNHIDMHTAHLQTQLARRAEQMRHWLKSSYPNDFSLKNGHGGFYLYGRFTPSASGRTYDGILIELLEKNIIVARGRDFGDTADAIRLNYAHFPHHG</sequence>
<dbReference type="InterPro" id="IPR004839">
    <property type="entry name" value="Aminotransferase_I/II_large"/>
</dbReference>
<evidence type="ECO:0000313" key="7">
    <source>
        <dbReference type="EMBL" id="TKI04700.1"/>
    </source>
</evidence>
<keyword evidence="7" id="KW-0032">Aminotransferase</keyword>
<dbReference type="InterPro" id="IPR015422">
    <property type="entry name" value="PyrdxlP-dep_Trfase_small"/>
</dbReference>
<comment type="caution">
    <text evidence="7">The sequence shown here is derived from an EMBL/GenBank/DDBJ whole genome shotgun (WGS) entry which is preliminary data.</text>
</comment>
<accession>A0ABY2SI30</accession>
<evidence type="ECO:0000313" key="8">
    <source>
        <dbReference type="Proteomes" id="UP000305202"/>
    </source>
</evidence>
<comment type="similarity">
    <text evidence="1">In the C-terminal section; belongs to the class-I pyridoxal-phosphate-dependent aminotransferase family.</text>
</comment>
<dbReference type="InterPro" id="IPR015424">
    <property type="entry name" value="PyrdxlP-dep_Trfase"/>
</dbReference>
<keyword evidence="4" id="KW-0238">DNA-binding</keyword>
<dbReference type="Gene3D" id="3.40.640.10">
    <property type="entry name" value="Type I PLP-dependent aspartate aminotransferase-like (Major domain)"/>
    <property type="match status" value="1"/>
</dbReference>
<dbReference type="GO" id="GO:0008483">
    <property type="term" value="F:transaminase activity"/>
    <property type="evidence" value="ECO:0007669"/>
    <property type="project" value="UniProtKB-KW"/>
</dbReference>
<dbReference type="Gene3D" id="1.10.10.10">
    <property type="entry name" value="Winged helix-like DNA-binding domain superfamily/Winged helix DNA-binding domain"/>
    <property type="match status" value="1"/>
</dbReference>
<dbReference type="Proteomes" id="UP000305202">
    <property type="component" value="Unassembled WGS sequence"/>
</dbReference>
<reference evidence="7 8" key="1">
    <citation type="submission" date="2019-04" db="EMBL/GenBank/DDBJ databases">
        <authorList>
            <person name="Li M."/>
            <person name="Gao C."/>
        </authorList>
    </citation>
    <scope>NUCLEOTIDE SEQUENCE [LARGE SCALE GENOMIC DNA]</scope>
    <source>
        <strain evidence="7 8">BGMRC 2031</strain>
    </source>
</reference>
<dbReference type="PRINTS" id="PR00035">
    <property type="entry name" value="HTHGNTR"/>
</dbReference>
<protein>
    <submittedName>
        <fullName evidence="7">PLP-dependent aminotransferase family protein</fullName>
    </submittedName>
</protein>
<dbReference type="InterPro" id="IPR015421">
    <property type="entry name" value="PyrdxlP-dep_Trfase_major"/>
</dbReference>
<dbReference type="PANTHER" id="PTHR46577:SF2">
    <property type="entry name" value="TRANSCRIPTIONAL REGULATORY PROTEIN"/>
    <property type="match status" value="1"/>
</dbReference>
<evidence type="ECO:0000259" key="6">
    <source>
        <dbReference type="PROSITE" id="PS50949"/>
    </source>
</evidence>
<keyword evidence="3" id="KW-0805">Transcription regulation</keyword>
<dbReference type="RefSeq" id="WP_136991404.1">
    <property type="nucleotide sequence ID" value="NZ_SZPQ01000026.1"/>
</dbReference>
<dbReference type="Pfam" id="PF00155">
    <property type="entry name" value="Aminotran_1_2"/>
    <property type="match status" value="1"/>
</dbReference>
<dbReference type="InterPro" id="IPR036388">
    <property type="entry name" value="WH-like_DNA-bd_sf"/>
</dbReference>
<evidence type="ECO:0000256" key="5">
    <source>
        <dbReference type="ARBA" id="ARBA00023163"/>
    </source>
</evidence>
<dbReference type="Gene3D" id="3.90.1150.10">
    <property type="entry name" value="Aspartate Aminotransferase, domain 1"/>
    <property type="match status" value="1"/>
</dbReference>
<dbReference type="SMART" id="SM00345">
    <property type="entry name" value="HTH_GNTR"/>
    <property type="match status" value="1"/>
</dbReference>
<dbReference type="CDD" id="cd00609">
    <property type="entry name" value="AAT_like"/>
    <property type="match status" value="1"/>
</dbReference>
<evidence type="ECO:0000256" key="4">
    <source>
        <dbReference type="ARBA" id="ARBA00023125"/>
    </source>
</evidence>
<evidence type="ECO:0000256" key="3">
    <source>
        <dbReference type="ARBA" id="ARBA00023015"/>
    </source>
</evidence>
<dbReference type="InterPro" id="IPR000524">
    <property type="entry name" value="Tscrpt_reg_HTH_GntR"/>
</dbReference>
<dbReference type="Pfam" id="PF00392">
    <property type="entry name" value="GntR"/>
    <property type="match status" value="1"/>
</dbReference>
<dbReference type="EMBL" id="SZPQ01000026">
    <property type="protein sequence ID" value="TKI04700.1"/>
    <property type="molecule type" value="Genomic_DNA"/>
</dbReference>
<gene>
    <name evidence="7" type="ORF">FCN80_17210</name>
</gene>
<dbReference type="InterPro" id="IPR036390">
    <property type="entry name" value="WH_DNA-bd_sf"/>
</dbReference>
<dbReference type="SUPFAM" id="SSF53383">
    <property type="entry name" value="PLP-dependent transferases"/>
    <property type="match status" value="1"/>
</dbReference>
<dbReference type="PANTHER" id="PTHR46577">
    <property type="entry name" value="HTH-TYPE TRANSCRIPTIONAL REGULATORY PROTEIN GABR"/>
    <property type="match status" value="1"/>
</dbReference>